<gene>
    <name evidence="1" type="ORF">NPA09_01390</name>
</gene>
<organism evidence="1 2">
    <name type="scientific">Mycoplasmopsis equigenitalium</name>
    <dbReference type="NCBI Taxonomy" id="114883"/>
    <lineage>
        <taxon>Bacteria</taxon>
        <taxon>Bacillati</taxon>
        <taxon>Mycoplasmatota</taxon>
        <taxon>Mycoplasmoidales</taxon>
        <taxon>Metamycoplasmataceae</taxon>
        <taxon>Mycoplasmopsis</taxon>
    </lineage>
</organism>
<dbReference type="RefSeq" id="WP_129721981.1">
    <property type="nucleotide sequence ID" value="NZ_CP101808.1"/>
</dbReference>
<dbReference type="InterPro" id="IPR036063">
    <property type="entry name" value="Smr_dom_sf"/>
</dbReference>
<sequence length="89" mass="10259">MSKRKIKKSSYYEPNITAEYNFGLPEYDLHGMYIDEMISFVATKLIGLNGAIFITGHGTGALSTALENFLDQENYNYRLIHKGKYEVWK</sequence>
<dbReference type="SUPFAM" id="SSF160443">
    <property type="entry name" value="SMR domain-like"/>
    <property type="match status" value="1"/>
</dbReference>
<evidence type="ECO:0000313" key="1">
    <source>
        <dbReference type="EMBL" id="UUD37210.1"/>
    </source>
</evidence>
<reference evidence="1" key="1">
    <citation type="submission" date="2022-07" db="EMBL/GenBank/DDBJ databases">
        <title>Complete genome of Mycoplasma equigenitalium type strain T37.</title>
        <authorList>
            <person name="Spergser J."/>
        </authorList>
    </citation>
    <scope>NUCLEOTIDE SEQUENCE</scope>
    <source>
        <strain evidence="1">T37</strain>
    </source>
</reference>
<accession>A0ABY5J5G9</accession>
<dbReference type="EMBL" id="CP101808">
    <property type="protein sequence ID" value="UUD37210.1"/>
    <property type="molecule type" value="Genomic_DNA"/>
</dbReference>
<name>A0ABY5J5G9_9BACT</name>
<protein>
    <submittedName>
        <fullName evidence="1">Smr/MutS family protein</fullName>
    </submittedName>
</protein>
<dbReference type="Proteomes" id="UP001059576">
    <property type="component" value="Chromosome"/>
</dbReference>
<proteinExistence type="predicted"/>
<evidence type="ECO:0000313" key="2">
    <source>
        <dbReference type="Proteomes" id="UP001059576"/>
    </source>
</evidence>
<keyword evidence="2" id="KW-1185">Reference proteome</keyword>